<evidence type="ECO:0000256" key="5">
    <source>
        <dbReference type="ARBA" id="ARBA00023163"/>
    </source>
</evidence>
<evidence type="ECO:0000313" key="9">
    <source>
        <dbReference type="EMBL" id="OMJ75891.1"/>
    </source>
</evidence>
<keyword evidence="6" id="KW-0539">Nucleus</keyword>
<comment type="subcellular location">
    <subcellularLocation>
        <location evidence="1">Nucleus</location>
    </subcellularLocation>
</comment>
<evidence type="ECO:0000313" key="10">
    <source>
        <dbReference type="Proteomes" id="UP000187209"/>
    </source>
</evidence>
<evidence type="ECO:0000256" key="3">
    <source>
        <dbReference type="ARBA" id="ARBA00023015"/>
    </source>
</evidence>
<dbReference type="PANTHER" id="PTHR45675:SF3">
    <property type="entry name" value="OS04G0508500 PROTEIN"/>
    <property type="match status" value="1"/>
</dbReference>
<evidence type="ECO:0000256" key="1">
    <source>
        <dbReference type="ARBA" id="ARBA00004123"/>
    </source>
</evidence>
<dbReference type="InterPro" id="IPR044676">
    <property type="entry name" value="EOBI/EOBII-like_plant"/>
</dbReference>
<evidence type="ECO:0008006" key="11">
    <source>
        <dbReference type="Google" id="ProtNLM"/>
    </source>
</evidence>
<keyword evidence="3" id="KW-0805">Transcription regulation</keyword>
<dbReference type="GO" id="GO:0043565">
    <property type="term" value="F:sequence-specific DNA binding"/>
    <property type="evidence" value="ECO:0007669"/>
    <property type="project" value="InterPro"/>
</dbReference>
<dbReference type="PANTHER" id="PTHR45675">
    <property type="entry name" value="MYB TRANSCRIPTION FACTOR-RELATED-RELATED"/>
    <property type="match status" value="1"/>
</dbReference>
<dbReference type="GO" id="GO:0003700">
    <property type="term" value="F:DNA-binding transcription factor activity"/>
    <property type="evidence" value="ECO:0007669"/>
    <property type="project" value="InterPro"/>
</dbReference>
<evidence type="ECO:0000256" key="6">
    <source>
        <dbReference type="ARBA" id="ARBA00023242"/>
    </source>
</evidence>
<dbReference type="PROSITE" id="PS50090">
    <property type="entry name" value="MYB_LIKE"/>
    <property type="match status" value="2"/>
</dbReference>
<keyword evidence="5" id="KW-0804">Transcription</keyword>
<dbReference type="EMBL" id="MPUH01000663">
    <property type="protein sequence ID" value="OMJ75891.1"/>
    <property type="molecule type" value="Genomic_DNA"/>
</dbReference>
<protein>
    <recommendedName>
        <fullName evidence="11">Myb-like DNA-binding domain containing protein</fullName>
    </recommendedName>
</protein>
<evidence type="ECO:0000259" key="7">
    <source>
        <dbReference type="PROSITE" id="PS50090"/>
    </source>
</evidence>
<dbReference type="InterPro" id="IPR001005">
    <property type="entry name" value="SANT/Myb"/>
</dbReference>
<dbReference type="AlphaFoldDB" id="A0A1R2BGL4"/>
<dbReference type="InterPro" id="IPR017930">
    <property type="entry name" value="Myb_dom"/>
</dbReference>
<dbReference type="Proteomes" id="UP000187209">
    <property type="component" value="Unassembled WGS sequence"/>
</dbReference>
<dbReference type="SMART" id="SM00717">
    <property type="entry name" value="SANT"/>
    <property type="match status" value="2"/>
</dbReference>
<feature type="domain" description="Myb-like" evidence="7">
    <location>
        <begin position="61"/>
        <end position="109"/>
    </location>
</feature>
<feature type="domain" description="HTH myb-type" evidence="8">
    <location>
        <begin position="59"/>
        <end position="113"/>
    </location>
</feature>
<dbReference type="SUPFAM" id="SSF46689">
    <property type="entry name" value="Homeodomain-like"/>
    <property type="match status" value="1"/>
</dbReference>
<dbReference type="Pfam" id="PF00249">
    <property type="entry name" value="Myb_DNA-binding"/>
    <property type="match status" value="2"/>
</dbReference>
<dbReference type="InterPro" id="IPR009057">
    <property type="entry name" value="Homeodomain-like_sf"/>
</dbReference>
<feature type="domain" description="Myb-like" evidence="7">
    <location>
        <begin position="3"/>
        <end position="59"/>
    </location>
</feature>
<keyword evidence="2" id="KW-0677">Repeat</keyword>
<name>A0A1R2BGL4_9CILI</name>
<accession>A0A1R2BGL4</accession>
<dbReference type="CDD" id="cd00167">
    <property type="entry name" value="SANT"/>
    <property type="match status" value="2"/>
</dbReference>
<keyword evidence="10" id="KW-1185">Reference proteome</keyword>
<reference evidence="9 10" key="1">
    <citation type="submission" date="2016-11" db="EMBL/GenBank/DDBJ databases">
        <title>The macronuclear genome of Stentor coeruleus: a giant cell with tiny introns.</title>
        <authorList>
            <person name="Slabodnick M."/>
            <person name="Ruby J.G."/>
            <person name="Reiff S.B."/>
            <person name="Swart E.C."/>
            <person name="Gosai S."/>
            <person name="Prabakaran S."/>
            <person name="Witkowska E."/>
            <person name="Larue G.E."/>
            <person name="Fisher S."/>
            <person name="Freeman R.M."/>
            <person name="Gunawardena J."/>
            <person name="Chu W."/>
            <person name="Stover N.A."/>
            <person name="Gregory B.D."/>
            <person name="Nowacki M."/>
            <person name="Derisi J."/>
            <person name="Roy S.W."/>
            <person name="Marshall W.F."/>
            <person name="Sood P."/>
        </authorList>
    </citation>
    <scope>NUCLEOTIDE SEQUENCE [LARGE SCALE GENOMIC DNA]</scope>
    <source>
        <strain evidence="9">WM001</strain>
    </source>
</reference>
<gene>
    <name evidence="9" type="ORF">SteCoe_24870</name>
</gene>
<dbReference type="GO" id="GO:0005634">
    <property type="term" value="C:nucleus"/>
    <property type="evidence" value="ECO:0007669"/>
    <property type="project" value="UniProtKB-SubCell"/>
</dbReference>
<feature type="domain" description="HTH myb-type" evidence="8">
    <location>
        <begin position="1"/>
        <end position="58"/>
    </location>
</feature>
<proteinExistence type="predicted"/>
<sequence>MVFEKRKPKLWKTEEDRFMQDLIKVFGEKRWVFMSNKLKNNLGIVRTPKQCRDRWVNYLKDAKTDPFSDKEIKIILQGQGKYGNKWSKIAKSLPGRSENQVKNFIHGTIRRNLRRFNKGKAESEKIYLTSLNLLEIPEIRNILTTSKQVKRSVLMQKCLSSETKKIIQSNRFIKVQEPNSIEISLGRTSQIRIQEFEDWNIQEFEDITSNKYFQDDYIVYKEEDEILILNSI</sequence>
<comment type="caution">
    <text evidence="9">The sequence shown here is derived from an EMBL/GenBank/DDBJ whole genome shotgun (WGS) entry which is preliminary data.</text>
</comment>
<dbReference type="PROSITE" id="PS51294">
    <property type="entry name" value="HTH_MYB"/>
    <property type="match status" value="2"/>
</dbReference>
<evidence type="ECO:0000256" key="4">
    <source>
        <dbReference type="ARBA" id="ARBA00023125"/>
    </source>
</evidence>
<dbReference type="Gene3D" id="1.10.10.60">
    <property type="entry name" value="Homeodomain-like"/>
    <property type="match status" value="2"/>
</dbReference>
<evidence type="ECO:0000256" key="2">
    <source>
        <dbReference type="ARBA" id="ARBA00022737"/>
    </source>
</evidence>
<organism evidence="9 10">
    <name type="scientific">Stentor coeruleus</name>
    <dbReference type="NCBI Taxonomy" id="5963"/>
    <lineage>
        <taxon>Eukaryota</taxon>
        <taxon>Sar</taxon>
        <taxon>Alveolata</taxon>
        <taxon>Ciliophora</taxon>
        <taxon>Postciliodesmatophora</taxon>
        <taxon>Heterotrichea</taxon>
        <taxon>Heterotrichida</taxon>
        <taxon>Stentoridae</taxon>
        <taxon>Stentor</taxon>
    </lineage>
</organism>
<keyword evidence="4" id="KW-0238">DNA-binding</keyword>
<evidence type="ECO:0000259" key="8">
    <source>
        <dbReference type="PROSITE" id="PS51294"/>
    </source>
</evidence>
<dbReference type="OrthoDB" id="2143914at2759"/>